<reference evidence="2 3" key="1">
    <citation type="journal article" date="2010" name="J. Bacteriol.">
        <title>The genetic basis of laboratory adaptation in Caulobacter crescentus.</title>
        <authorList>
            <person name="Marks M.E."/>
            <person name="Castro-Rojas C.M."/>
            <person name="Teiling C."/>
            <person name="Du L."/>
            <person name="Kapatral V."/>
            <person name="Walunas T.L."/>
            <person name="Crosson S."/>
        </authorList>
    </citation>
    <scope>NUCLEOTIDE SEQUENCE [LARGE SCALE GENOMIC DNA]</scope>
    <source>
        <strain evidence="3">NA1000 / CB15N</strain>
    </source>
</reference>
<name>A0A0H3C6F2_CAUVN</name>
<sequence>MMKDHAPKPIRSPSAWKKTSAPLTLPVCLLLMLAGVVEDDTVSLILIGAAGALSAAMAWSALRKRPSPPPGQWVAEPGSPFDVNLLAIT</sequence>
<accession>A0A0H3C6F2</accession>
<dbReference type="EMBL" id="CP001340">
    <property type="protein sequence ID" value="ACL94179.1"/>
    <property type="molecule type" value="Genomic_DNA"/>
</dbReference>
<keyword evidence="1" id="KW-0472">Membrane</keyword>
<dbReference type="KEGG" id="ccs:CCNA_00714"/>
<dbReference type="RefSeq" id="YP_002516087.1">
    <property type="nucleotide sequence ID" value="NC_011916.1"/>
</dbReference>
<evidence type="ECO:0000256" key="1">
    <source>
        <dbReference type="SAM" id="Phobius"/>
    </source>
</evidence>
<proteinExistence type="predicted"/>
<dbReference type="Proteomes" id="UP000001364">
    <property type="component" value="Chromosome"/>
</dbReference>
<protein>
    <submittedName>
        <fullName evidence="2">Uncharacterized protein</fullName>
    </submittedName>
</protein>
<dbReference type="RefSeq" id="WP_012640031.1">
    <property type="nucleotide sequence ID" value="NC_011916.1"/>
</dbReference>
<organism evidence="2 3">
    <name type="scientific">Caulobacter vibrioides (strain NA1000 / CB15N)</name>
    <name type="common">Caulobacter crescentus</name>
    <dbReference type="NCBI Taxonomy" id="565050"/>
    <lineage>
        <taxon>Bacteria</taxon>
        <taxon>Pseudomonadati</taxon>
        <taxon>Pseudomonadota</taxon>
        <taxon>Alphaproteobacteria</taxon>
        <taxon>Caulobacterales</taxon>
        <taxon>Caulobacteraceae</taxon>
        <taxon>Caulobacter</taxon>
    </lineage>
</organism>
<gene>
    <name evidence="2" type="ordered locus">CCNA_00714</name>
</gene>
<feature type="transmembrane region" description="Helical" evidence="1">
    <location>
        <begin position="21"/>
        <end position="37"/>
    </location>
</feature>
<evidence type="ECO:0000313" key="3">
    <source>
        <dbReference type="Proteomes" id="UP000001364"/>
    </source>
</evidence>
<dbReference type="AlphaFoldDB" id="A0A0H3C6F2"/>
<evidence type="ECO:0000313" key="2">
    <source>
        <dbReference type="EMBL" id="ACL94179.1"/>
    </source>
</evidence>
<keyword evidence="3" id="KW-1185">Reference proteome</keyword>
<dbReference type="HOGENOM" id="CLU_2449192_0_0_5"/>
<keyword evidence="1" id="KW-0812">Transmembrane</keyword>
<keyword evidence="1" id="KW-1133">Transmembrane helix</keyword>
<dbReference type="GeneID" id="7330523"/>
<feature type="transmembrane region" description="Helical" evidence="1">
    <location>
        <begin position="43"/>
        <end position="62"/>
    </location>
</feature>